<sequence length="58" mass="6248">MEGAGEDPGRETAWYEAEAGRLVVMRDSKDPEGPWLWVSPAAWEAFRLGIRSGGGKGG</sequence>
<proteinExistence type="predicted"/>
<comment type="caution">
    <text evidence="2">The sequence shown here is derived from an EMBL/GenBank/DDBJ whole genome shotgun (WGS) entry which is preliminary data.</text>
</comment>
<dbReference type="Pfam" id="PF04149">
    <property type="entry name" value="DUF397"/>
    <property type="match status" value="1"/>
</dbReference>
<reference evidence="3" key="1">
    <citation type="journal article" date="2019" name="Int. J. Syst. Evol. Microbiol.">
        <title>The Global Catalogue of Microorganisms (GCM) 10K type strain sequencing project: providing services to taxonomists for standard genome sequencing and annotation.</title>
        <authorList>
            <consortium name="The Broad Institute Genomics Platform"/>
            <consortium name="The Broad Institute Genome Sequencing Center for Infectious Disease"/>
            <person name="Wu L."/>
            <person name="Ma J."/>
        </authorList>
    </citation>
    <scope>NUCLEOTIDE SEQUENCE [LARGE SCALE GENOMIC DNA]</scope>
    <source>
        <strain evidence="3">JCM 16908</strain>
    </source>
</reference>
<gene>
    <name evidence="2" type="ORF">GCM10022226_26750</name>
</gene>
<organism evidence="2 3">
    <name type="scientific">Sphaerisporangium flaviroseum</name>
    <dbReference type="NCBI Taxonomy" id="509199"/>
    <lineage>
        <taxon>Bacteria</taxon>
        <taxon>Bacillati</taxon>
        <taxon>Actinomycetota</taxon>
        <taxon>Actinomycetes</taxon>
        <taxon>Streptosporangiales</taxon>
        <taxon>Streptosporangiaceae</taxon>
        <taxon>Sphaerisporangium</taxon>
    </lineage>
</organism>
<feature type="domain" description="DUF397" evidence="1">
    <location>
        <begin position="17"/>
        <end position="51"/>
    </location>
</feature>
<name>A0ABP7HYY4_9ACTN</name>
<dbReference type="InterPro" id="IPR007278">
    <property type="entry name" value="DUF397"/>
</dbReference>
<accession>A0ABP7HYY4</accession>
<keyword evidence="3" id="KW-1185">Reference proteome</keyword>
<dbReference type="Proteomes" id="UP001500888">
    <property type="component" value="Unassembled WGS sequence"/>
</dbReference>
<protein>
    <recommendedName>
        <fullName evidence="1">DUF397 domain-containing protein</fullName>
    </recommendedName>
</protein>
<evidence type="ECO:0000313" key="2">
    <source>
        <dbReference type="EMBL" id="GAA3805453.1"/>
    </source>
</evidence>
<dbReference type="EMBL" id="BAAAZR010000004">
    <property type="protein sequence ID" value="GAA3805453.1"/>
    <property type="molecule type" value="Genomic_DNA"/>
</dbReference>
<evidence type="ECO:0000313" key="3">
    <source>
        <dbReference type="Proteomes" id="UP001500888"/>
    </source>
</evidence>
<evidence type="ECO:0000259" key="1">
    <source>
        <dbReference type="Pfam" id="PF04149"/>
    </source>
</evidence>